<reference evidence="3" key="1">
    <citation type="submission" date="2016-10" db="EMBL/GenBank/DDBJ databases">
        <authorList>
            <person name="Varghese N."/>
            <person name="Submissions S."/>
        </authorList>
    </citation>
    <scope>NUCLEOTIDE SEQUENCE [LARGE SCALE GENOMIC DNA]</scope>
    <source>
        <strain evidence="3">Gh-48</strain>
    </source>
</reference>
<keyword evidence="1" id="KW-1133">Transmembrane helix</keyword>
<name>A0A1H7ZUQ9_9SPHI</name>
<dbReference type="Proteomes" id="UP000198942">
    <property type="component" value="Unassembled WGS sequence"/>
</dbReference>
<sequence length="131" mass="15102">MRSVSLGKRILCLFIAIGYFFFSCLYVTRCPKAAGHTKTGAYFIANNHTKQSNTVISSATNSKSIPVLFLTRPRVVFGKNLVPLTNQFRLIRVFELCPFRCITKNDIEDRFRAHKIFYTANIFSIIRTWKI</sequence>
<feature type="transmembrane region" description="Helical" evidence="1">
    <location>
        <begin position="6"/>
        <end position="28"/>
    </location>
</feature>
<dbReference type="STRING" id="551995.SAMN05192574_101212"/>
<dbReference type="EMBL" id="FOCL01000001">
    <property type="protein sequence ID" value="SEM62185.1"/>
    <property type="molecule type" value="Genomic_DNA"/>
</dbReference>
<gene>
    <name evidence="2" type="ORF">SAMN05192574_101212</name>
</gene>
<keyword evidence="1" id="KW-0472">Membrane</keyword>
<protein>
    <submittedName>
        <fullName evidence="2">Uncharacterized protein</fullName>
    </submittedName>
</protein>
<dbReference type="PROSITE" id="PS51257">
    <property type="entry name" value="PROKAR_LIPOPROTEIN"/>
    <property type="match status" value="1"/>
</dbReference>
<evidence type="ECO:0000313" key="3">
    <source>
        <dbReference type="Proteomes" id="UP000198942"/>
    </source>
</evidence>
<evidence type="ECO:0000313" key="2">
    <source>
        <dbReference type="EMBL" id="SEM62185.1"/>
    </source>
</evidence>
<evidence type="ECO:0000256" key="1">
    <source>
        <dbReference type="SAM" id="Phobius"/>
    </source>
</evidence>
<keyword evidence="1" id="KW-0812">Transmembrane</keyword>
<accession>A0A1H7ZUQ9</accession>
<proteinExistence type="predicted"/>
<dbReference type="AlphaFoldDB" id="A0A1H7ZUQ9"/>
<organism evidence="2 3">
    <name type="scientific">Mucilaginibacter gossypiicola</name>
    <dbReference type="NCBI Taxonomy" id="551995"/>
    <lineage>
        <taxon>Bacteria</taxon>
        <taxon>Pseudomonadati</taxon>
        <taxon>Bacteroidota</taxon>
        <taxon>Sphingobacteriia</taxon>
        <taxon>Sphingobacteriales</taxon>
        <taxon>Sphingobacteriaceae</taxon>
        <taxon>Mucilaginibacter</taxon>
    </lineage>
</organism>
<keyword evidence="3" id="KW-1185">Reference proteome</keyword>